<feature type="transmembrane region" description="Helical" evidence="9">
    <location>
        <begin position="167"/>
        <end position="190"/>
    </location>
</feature>
<organism evidence="10 11">
    <name type="scientific">Phototrophicus methaneseepsis</name>
    <dbReference type="NCBI Taxonomy" id="2710758"/>
    <lineage>
        <taxon>Bacteria</taxon>
        <taxon>Bacillati</taxon>
        <taxon>Chloroflexota</taxon>
        <taxon>Candidatus Thermofontia</taxon>
        <taxon>Phototrophicales</taxon>
        <taxon>Phototrophicaceae</taxon>
        <taxon>Phototrophicus</taxon>
    </lineage>
</organism>
<proteinExistence type="predicted"/>
<evidence type="ECO:0000256" key="4">
    <source>
        <dbReference type="ARBA" id="ARBA00022679"/>
    </source>
</evidence>
<feature type="compositionally biased region" description="Acidic residues" evidence="8">
    <location>
        <begin position="909"/>
        <end position="924"/>
    </location>
</feature>
<comment type="subcellular location">
    <subcellularLocation>
        <location evidence="1">Cell membrane</location>
        <topology evidence="1">Multi-pass membrane protein</topology>
    </subcellularLocation>
</comment>
<sequence length="941" mass="105419">MQTPNDLSQRILNTFLATSNWLARWFNRLGLGLYRAWVWFNNVNWPRLPLTPYQWIALFYVILAVLFMLATPPFEAGAELRHYALVQHVAETGDLPVQDAQAPALWREYGNQPPLYYLGASALISPIDTSNFDALLNFNRHRIDQLDYLGNKNLLLRDAPFMPLEGAVLAVYLLRIVNIVFGIGTIWLVYRIGRHIAPQRQIAGYVAAAITAFNPMFLFVSASVSNLPLVMLINAGIIYVTLLLLYHGFDWRRSLLLGALVALAAVTHLSGLLLMLLVLAAGAWAARYRQDWRGYGILAACVLGLFAIVAGWWYVRNLMLYGDLTGLSVASQLAGLRVTSFDLLGEFQLFRMSFWGIFGVLNIQGSVLFYALVDFAVVLSLFGVLFLVMQLVSIRDFSYARRELYGLVFILSVVLLSMIGYFVWISRVATYEGKLLFPFLGAIMPMLAVGFVEVVWWLLFLLSPPERSFVRAGEAVTEHTLREGSVWPMRFMGLMALMVPLFIIAPAYAPPAAQDTVPEPIDRVYADYGPVELVAYDIPDRRYNAGDWVDVTLYWRVREQSDTDNMLSLALVNPGGFTVGQLDTIPGAGTLRTTAWEPGKIYADTYRIRLRPSAVDTGYPIRLHVNWWDSHEQQVLQAVDGQGETLEAVMLNAGVIYDSRRPETPGYIKLSDRLTEAQQLAAVMTPAPEATPTPEPEEVLEETPGQYDFGTVLRLKTFRLYYQPEDAEDRYYELRILWEAQSPPGQSYVGFAHVVGPNETLITQADVRPSVPTNYWNFRDEIIVRYPLELPEDMAPGEYEVRVGWYHVDEDGVIERLLLPEPEDAEAEAPENASENTSEDVEDELEIMPPDYVRVFNFVIEEDGTITTPELPVATEEEEEATEAATEAGEEVGTEVVATVDAEATAWPESDDASGEQATADETDAVTMPTESASQTPTQEG</sequence>
<reference evidence="10 11" key="1">
    <citation type="submission" date="2020-02" db="EMBL/GenBank/DDBJ databases">
        <authorList>
            <person name="Zheng R.K."/>
            <person name="Sun C.M."/>
        </authorList>
    </citation>
    <scope>NUCLEOTIDE SEQUENCE [LARGE SCALE GENOMIC DNA]</scope>
    <source>
        <strain evidence="11">rifampicinis</strain>
    </source>
</reference>
<feature type="compositionally biased region" description="Low complexity" evidence="8">
    <location>
        <begin position="894"/>
        <end position="906"/>
    </location>
</feature>
<name>A0A7S8E750_9CHLR</name>
<dbReference type="InterPro" id="IPR050297">
    <property type="entry name" value="LipidA_mod_glycosyltrf_83"/>
</dbReference>
<evidence type="ECO:0000256" key="7">
    <source>
        <dbReference type="ARBA" id="ARBA00023136"/>
    </source>
</evidence>
<keyword evidence="7 9" id="KW-0472">Membrane</keyword>
<dbReference type="GO" id="GO:0009103">
    <property type="term" value="P:lipopolysaccharide biosynthetic process"/>
    <property type="evidence" value="ECO:0007669"/>
    <property type="project" value="UniProtKB-ARBA"/>
</dbReference>
<dbReference type="PANTHER" id="PTHR33908">
    <property type="entry name" value="MANNOSYLTRANSFERASE YKCB-RELATED"/>
    <property type="match status" value="1"/>
</dbReference>
<evidence type="ECO:0000256" key="2">
    <source>
        <dbReference type="ARBA" id="ARBA00022475"/>
    </source>
</evidence>
<dbReference type="KEGG" id="pmet:G4Y79_18125"/>
<evidence type="ECO:0000256" key="1">
    <source>
        <dbReference type="ARBA" id="ARBA00004651"/>
    </source>
</evidence>
<protein>
    <recommendedName>
        <fullName evidence="12">Glycosyltransferase RgtA/B/C/D-like domain-containing protein</fullName>
    </recommendedName>
</protein>
<dbReference type="RefSeq" id="WP_195169664.1">
    <property type="nucleotide sequence ID" value="NZ_CP062983.1"/>
</dbReference>
<keyword evidence="2" id="KW-1003">Cell membrane</keyword>
<evidence type="ECO:0000256" key="3">
    <source>
        <dbReference type="ARBA" id="ARBA00022676"/>
    </source>
</evidence>
<keyword evidence="11" id="KW-1185">Reference proteome</keyword>
<feature type="transmembrane region" description="Helical" evidence="9">
    <location>
        <begin position="436"/>
        <end position="462"/>
    </location>
</feature>
<feature type="transmembrane region" description="Helical" evidence="9">
    <location>
        <begin position="255"/>
        <end position="283"/>
    </location>
</feature>
<dbReference type="PANTHER" id="PTHR33908:SF11">
    <property type="entry name" value="MEMBRANE PROTEIN"/>
    <property type="match status" value="1"/>
</dbReference>
<gene>
    <name evidence="10" type="ORF">G4Y79_18125</name>
</gene>
<evidence type="ECO:0000313" key="11">
    <source>
        <dbReference type="Proteomes" id="UP000594468"/>
    </source>
</evidence>
<keyword evidence="6 9" id="KW-1133">Transmembrane helix</keyword>
<feature type="transmembrane region" description="Helical" evidence="9">
    <location>
        <begin position="202"/>
        <end position="222"/>
    </location>
</feature>
<keyword evidence="3" id="KW-0328">Glycosyltransferase</keyword>
<evidence type="ECO:0000256" key="8">
    <source>
        <dbReference type="SAM" id="MobiDB-lite"/>
    </source>
</evidence>
<feature type="transmembrane region" description="Helical" evidence="9">
    <location>
        <begin position="404"/>
        <end position="424"/>
    </location>
</feature>
<accession>A0A7S8E750</accession>
<feature type="transmembrane region" description="Helical" evidence="9">
    <location>
        <begin position="367"/>
        <end position="392"/>
    </location>
</feature>
<evidence type="ECO:0000256" key="5">
    <source>
        <dbReference type="ARBA" id="ARBA00022692"/>
    </source>
</evidence>
<feature type="region of interest" description="Disordered" evidence="8">
    <location>
        <begin position="873"/>
        <end position="941"/>
    </location>
</feature>
<evidence type="ECO:0000256" key="9">
    <source>
        <dbReference type="SAM" id="Phobius"/>
    </source>
</evidence>
<feature type="compositionally biased region" description="Polar residues" evidence="8">
    <location>
        <begin position="929"/>
        <end position="941"/>
    </location>
</feature>
<evidence type="ECO:0008006" key="12">
    <source>
        <dbReference type="Google" id="ProtNLM"/>
    </source>
</evidence>
<evidence type="ECO:0000256" key="6">
    <source>
        <dbReference type="ARBA" id="ARBA00022989"/>
    </source>
</evidence>
<feature type="compositionally biased region" description="Acidic residues" evidence="8">
    <location>
        <begin position="875"/>
        <end position="893"/>
    </location>
</feature>
<feature type="transmembrane region" description="Helical" evidence="9">
    <location>
        <begin position="295"/>
        <end position="315"/>
    </location>
</feature>
<dbReference type="EMBL" id="CP062983">
    <property type="protein sequence ID" value="QPC81592.1"/>
    <property type="molecule type" value="Genomic_DNA"/>
</dbReference>
<keyword evidence="4" id="KW-0808">Transferase</keyword>
<dbReference type="GO" id="GO:0016763">
    <property type="term" value="F:pentosyltransferase activity"/>
    <property type="evidence" value="ECO:0007669"/>
    <property type="project" value="TreeGrafter"/>
</dbReference>
<evidence type="ECO:0000313" key="10">
    <source>
        <dbReference type="EMBL" id="QPC81592.1"/>
    </source>
</evidence>
<dbReference type="GO" id="GO:0005886">
    <property type="term" value="C:plasma membrane"/>
    <property type="evidence" value="ECO:0007669"/>
    <property type="project" value="UniProtKB-SubCell"/>
</dbReference>
<feature type="transmembrane region" description="Helical" evidence="9">
    <location>
        <begin position="229"/>
        <end position="249"/>
    </location>
</feature>
<dbReference type="AlphaFoldDB" id="A0A7S8E750"/>
<feature type="transmembrane region" description="Helical" evidence="9">
    <location>
        <begin position="52"/>
        <end position="71"/>
    </location>
</feature>
<keyword evidence="5 9" id="KW-0812">Transmembrane</keyword>
<dbReference type="Proteomes" id="UP000594468">
    <property type="component" value="Chromosome"/>
</dbReference>